<accession>A0ACC1QP10</accession>
<protein>
    <submittedName>
        <fullName evidence="1">Uncharacterized protein</fullName>
    </submittedName>
</protein>
<organism evidence="1 2">
    <name type="scientific">Lecanicillium saksenae</name>
    <dbReference type="NCBI Taxonomy" id="468837"/>
    <lineage>
        <taxon>Eukaryota</taxon>
        <taxon>Fungi</taxon>
        <taxon>Dikarya</taxon>
        <taxon>Ascomycota</taxon>
        <taxon>Pezizomycotina</taxon>
        <taxon>Sordariomycetes</taxon>
        <taxon>Hypocreomycetidae</taxon>
        <taxon>Hypocreales</taxon>
        <taxon>Cordycipitaceae</taxon>
        <taxon>Lecanicillium</taxon>
    </lineage>
</organism>
<gene>
    <name evidence="1" type="ORF">NLG97_g6658</name>
</gene>
<proteinExistence type="predicted"/>
<sequence>MASVSNLSSDVEAALRAVDIADKIPPNSQSHGKISKCLKQVLEQNQQIELVQKMTARYGVAAVAAEAAKQILRGGAGARPTAAKKAALKPEYVDEIDIGQPKAEDVFPSWYLSNPPFAIPYLVKHQVAVELLEILGGIFFTMVQGRYPELLQVNNWDCPQSANVEGWISAHEGWVRVDNDGVLDWPDLLPDSNDDFTFLRSNLHIQNILTLHHSIVTRLSQDQHRLLTSVFVAADWIIKHMDERTRRLAEPYVRAVRSLNARFYGRFRRLLAAAQAEHGALEAACADIAARRAALNVEETAARQRYGAALAGGVKESEAEYKTAHEATASACAAVLDN</sequence>
<evidence type="ECO:0000313" key="1">
    <source>
        <dbReference type="EMBL" id="KAJ3486230.1"/>
    </source>
</evidence>
<dbReference type="EMBL" id="JANAKD010000914">
    <property type="protein sequence ID" value="KAJ3486230.1"/>
    <property type="molecule type" value="Genomic_DNA"/>
</dbReference>
<keyword evidence="2" id="KW-1185">Reference proteome</keyword>
<name>A0ACC1QP10_9HYPO</name>
<evidence type="ECO:0000313" key="2">
    <source>
        <dbReference type="Proteomes" id="UP001148737"/>
    </source>
</evidence>
<reference evidence="1" key="1">
    <citation type="submission" date="2022-07" db="EMBL/GenBank/DDBJ databases">
        <title>Genome Sequence of Lecanicillium saksenae.</title>
        <authorList>
            <person name="Buettner E."/>
        </authorList>
    </citation>
    <scope>NUCLEOTIDE SEQUENCE</scope>
    <source>
        <strain evidence="1">VT-O1</strain>
    </source>
</reference>
<comment type="caution">
    <text evidence="1">The sequence shown here is derived from an EMBL/GenBank/DDBJ whole genome shotgun (WGS) entry which is preliminary data.</text>
</comment>
<dbReference type="Proteomes" id="UP001148737">
    <property type="component" value="Unassembled WGS sequence"/>
</dbReference>